<evidence type="ECO:0000313" key="6">
    <source>
        <dbReference type="Proteomes" id="UP000001646"/>
    </source>
</evidence>
<accession>A0A803STB6</accession>
<comment type="subcellular location">
    <subcellularLocation>
        <location evidence="2">Synaptic cleft</location>
    </subcellularLocation>
</comment>
<dbReference type="PANTHER" id="PTHR28052:SF1">
    <property type="entry name" value="UPF0545 PROTEIN C22ORF39"/>
    <property type="match status" value="1"/>
</dbReference>
<comment type="similarity">
    <text evidence="1">Belongs to the UPF0545 family.</text>
</comment>
<dbReference type="GO" id="GO:1900272">
    <property type="term" value="P:negative regulation of long-term synaptic potentiation"/>
    <property type="evidence" value="ECO:0007669"/>
    <property type="project" value="Ensembl"/>
</dbReference>
<evidence type="ECO:0000256" key="1">
    <source>
        <dbReference type="ARBA" id="ARBA00006412"/>
    </source>
</evidence>
<dbReference type="InterPro" id="IPR021475">
    <property type="entry name" value="Pants/Emi1-like"/>
</dbReference>
<dbReference type="OMA" id="CHLYKDE"/>
<dbReference type="PANTHER" id="PTHR28052">
    <property type="entry name" value="UPF0545 PROTEIN C22ORF39"/>
    <property type="match status" value="1"/>
</dbReference>
<name>A0A803STB6_ANOCA</name>
<organism evidence="5 6">
    <name type="scientific">Anolis carolinensis</name>
    <name type="common">Green anole</name>
    <name type="synonym">American chameleon</name>
    <dbReference type="NCBI Taxonomy" id="28377"/>
    <lineage>
        <taxon>Eukaryota</taxon>
        <taxon>Metazoa</taxon>
        <taxon>Chordata</taxon>
        <taxon>Craniata</taxon>
        <taxon>Vertebrata</taxon>
        <taxon>Euteleostomi</taxon>
        <taxon>Lepidosauria</taxon>
        <taxon>Squamata</taxon>
        <taxon>Bifurcata</taxon>
        <taxon>Unidentata</taxon>
        <taxon>Episquamata</taxon>
        <taxon>Toxicofera</taxon>
        <taxon>Iguania</taxon>
        <taxon>Dactyloidae</taxon>
        <taxon>Anolis</taxon>
    </lineage>
</organism>
<reference evidence="5" key="3">
    <citation type="submission" date="2025-09" db="UniProtKB">
        <authorList>
            <consortium name="Ensembl"/>
        </authorList>
    </citation>
    <scope>IDENTIFICATION</scope>
</reference>
<evidence type="ECO:0000313" key="5">
    <source>
        <dbReference type="Ensembl" id="ENSACAP00000026206.1"/>
    </source>
</evidence>
<dbReference type="AlphaFoldDB" id="A0A803STB6"/>
<sequence>VLALCLWQPPRACDDYWSEWKQCKSILNLFHHYYTYGETPSCAQWKRDYQNCRAWEKTKSTVAKDALCNSERERIAEKQKHAPVWTLRKSPPADWYLPLDEDKPK</sequence>
<reference evidence="5" key="2">
    <citation type="submission" date="2025-08" db="UniProtKB">
        <authorList>
            <consortium name="Ensembl"/>
        </authorList>
    </citation>
    <scope>IDENTIFICATION</scope>
</reference>
<dbReference type="Ensembl" id="ENSACAT00000055239.1">
    <property type="protein sequence ID" value="ENSACAP00000026206.1"/>
    <property type="gene ID" value="ENSACAG00000039965.1"/>
</dbReference>
<dbReference type="Proteomes" id="UP000001646">
    <property type="component" value="Unplaced"/>
</dbReference>
<evidence type="ECO:0000256" key="3">
    <source>
        <dbReference type="ARBA" id="ARBA00044072"/>
    </source>
</evidence>
<keyword evidence="6" id="KW-1185">Reference proteome</keyword>
<reference evidence="5" key="1">
    <citation type="submission" date="2009-12" db="EMBL/GenBank/DDBJ databases">
        <title>The Genome Sequence of Anolis carolinensis (Green Anole Lizard).</title>
        <authorList>
            <consortium name="The Genome Sequencing Platform"/>
            <person name="Di Palma F."/>
            <person name="Alfoldi J."/>
            <person name="Heiman D."/>
            <person name="Young S."/>
            <person name="Grabherr M."/>
            <person name="Johnson J."/>
            <person name="Lander E.S."/>
            <person name="Lindblad-Toh K."/>
        </authorList>
    </citation>
    <scope>NUCLEOTIDE SEQUENCE [LARGE SCALE GENOMIC DNA]</scope>
    <source>
        <strain evidence="5">JBL SC #1</strain>
    </source>
</reference>
<dbReference type="GO" id="GO:0045202">
    <property type="term" value="C:synapse"/>
    <property type="evidence" value="ECO:0007669"/>
    <property type="project" value="Ensembl"/>
</dbReference>
<dbReference type="Pfam" id="PF11326">
    <property type="entry name" value="PANTS-like"/>
    <property type="match status" value="1"/>
</dbReference>
<dbReference type="InParanoid" id="A0A803STB6"/>
<gene>
    <name evidence="5" type="primary">C22orf39</name>
    <name evidence="5" type="synonym">cxh22orf39</name>
</gene>
<evidence type="ECO:0000256" key="4">
    <source>
        <dbReference type="ARBA" id="ARBA00044235"/>
    </source>
</evidence>
<proteinExistence type="inferred from homology"/>
<dbReference type="GeneTree" id="ENSGT00390000002511"/>
<evidence type="ECO:0000256" key="2">
    <source>
        <dbReference type="ARBA" id="ARBA00043942"/>
    </source>
</evidence>
<dbReference type="FunCoup" id="A0A803STB6">
    <property type="interactions" value="14"/>
</dbReference>
<protein>
    <recommendedName>
        <fullName evidence="3">Synaptic plasticity regulator PANTS</fullName>
    </recommendedName>
    <alternativeName>
        <fullName evidence="4">Plasticity-associated neural transcript short</fullName>
    </alternativeName>
</protein>
<dbReference type="GO" id="GO:0043083">
    <property type="term" value="C:synaptic cleft"/>
    <property type="evidence" value="ECO:0007669"/>
    <property type="project" value="UniProtKB-SubCell"/>
</dbReference>